<keyword evidence="3" id="KW-1185">Reference proteome</keyword>
<feature type="transmembrane region" description="Helical" evidence="1">
    <location>
        <begin position="79"/>
        <end position="98"/>
    </location>
</feature>
<keyword evidence="1" id="KW-1133">Transmembrane helix</keyword>
<organism evidence="2 3">
    <name type="scientific">Halalkalibacter suaedae</name>
    <dbReference type="NCBI Taxonomy" id="2822140"/>
    <lineage>
        <taxon>Bacteria</taxon>
        <taxon>Bacillati</taxon>
        <taxon>Bacillota</taxon>
        <taxon>Bacilli</taxon>
        <taxon>Bacillales</taxon>
        <taxon>Bacillaceae</taxon>
        <taxon>Halalkalibacter</taxon>
    </lineage>
</organism>
<protein>
    <submittedName>
        <fullName evidence="2">DUF2663 family protein</fullName>
    </submittedName>
</protein>
<dbReference type="RefSeq" id="WP_210596202.1">
    <property type="nucleotide sequence ID" value="NZ_JAGKSQ010000002.1"/>
</dbReference>
<feature type="transmembrane region" description="Helical" evidence="1">
    <location>
        <begin position="40"/>
        <end position="59"/>
    </location>
</feature>
<evidence type="ECO:0000256" key="1">
    <source>
        <dbReference type="SAM" id="Phobius"/>
    </source>
</evidence>
<keyword evidence="1" id="KW-0472">Membrane</keyword>
<proteinExistence type="predicted"/>
<dbReference type="EMBL" id="JAGKSQ010000002">
    <property type="protein sequence ID" value="MBP3950551.1"/>
    <property type="molecule type" value="Genomic_DNA"/>
</dbReference>
<accession>A0A940WQM5</accession>
<gene>
    <name evidence="2" type="ORF">J7W16_05345</name>
</gene>
<evidence type="ECO:0000313" key="3">
    <source>
        <dbReference type="Proteomes" id="UP000678228"/>
    </source>
</evidence>
<reference evidence="2" key="1">
    <citation type="submission" date="2021-03" db="EMBL/GenBank/DDBJ databases">
        <title>Bacillus suaedae sp. nov., isolated from Suaeda aralocaspica.</title>
        <authorList>
            <person name="Lei R.F.R."/>
        </authorList>
    </citation>
    <scope>NUCLEOTIDE SEQUENCE</scope>
    <source>
        <strain evidence="2">YZJH907-2</strain>
    </source>
</reference>
<comment type="caution">
    <text evidence="2">The sequence shown here is derived from an EMBL/GenBank/DDBJ whole genome shotgun (WGS) entry which is preliminary data.</text>
</comment>
<dbReference type="Proteomes" id="UP000678228">
    <property type="component" value="Unassembled WGS sequence"/>
</dbReference>
<dbReference type="AlphaFoldDB" id="A0A940WQM5"/>
<dbReference type="InterPro" id="IPR020210">
    <property type="entry name" value="Uncharacterised_YpbF_TM"/>
</dbReference>
<name>A0A940WQM5_9BACI</name>
<sequence length="150" mass="18131">MKVFKEWNIRSGPEIVKVMLEELVKRKDKLEKMEKAKMRWSLYALFCLAILFLLGFQVFSSHHVSFNTNVLSLIVTHPYMLFLMLLLSIGFIQIRFFTKKSTKAEKEFEALREELIIRSTELWEEDINWEAREHVFSYMKKEYDINLYHK</sequence>
<dbReference type="Pfam" id="PF10864">
    <property type="entry name" value="DUF2663"/>
    <property type="match status" value="1"/>
</dbReference>
<evidence type="ECO:0000313" key="2">
    <source>
        <dbReference type="EMBL" id="MBP3950551.1"/>
    </source>
</evidence>
<keyword evidence="1" id="KW-0812">Transmembrane</keyword>